<feature type="region of interest" description="Disordered" evidence="1">
    <location>
        <begin position="1225"/>
        <end position="1259"/>
    </location>
</feature>
<dbReference type="OrthoDB" id="10044608at2759"/>
<feature type="compositionally biased region" description="Polar residues" evidence="1">
    <location>
        <begin position="811"/>
        <end position="821"/>
    </location>
</feature>
<dbReference type="InterPro" id="IPR029717">
    <property type="entry name" value="FAM193"/>
</dbReference>
<gene>
    <name evidence="2" type="ORF">ASIM_LOCUS12413</name>
</gene>
<accession>A0A158PNV3</accession>
<evidence type="ECO:0000313" key="3">
    <source>
        <dbReference type="Proteomes" id="UP000267096"/>
    </source>
</evidence>
<proteinExistence type="predicted"/>
<feature type="compositionally biased region" description="Basic and acidic residues" evidence="1">
    <location>
        <begin position="1323"/>
        <end position="1337"/>
    </location>
</feature>
<feature type="compositionally biased region" description="Polar residues" evidence="1">
    <location>
        <begin position="1505"/>
        <end position="1521"/>
    </location>
</feature>
<feature type="compositionally biased region" description="Basic and acidic residues" evidence="1">
    <location>
        <begin position="1299"/>
        <end position="1309"/>
    </location>
</feature>
<evidence type="ECO:0000313" key="2">
    <source>
        <dbReference type="EMBL" id="VDK47322.1"/>
    </source>
</evidence>
<sequence>MSEVMKAPCVQKDKSLKQRKLMRKVVIDDSDSDLLDEMLEEVSEGEYGEERRRCQRRETRCDETSPRKMTAISVHSVLDDGSHKNFHIMCLVCHSKTTCSDTNCSLPAYYICDKCMDCEKEHTREIDAKLLNSNVTQQFHSLSNDDLTASDHTCTACKCQICTRRREAIVERNHELSMLQVCWKDLRQNVRQMFREGLDATMTSLKGKKFNVERIKRNVSILAERDPHQLYKRLESIGHEYVMNLKSDDLWQILVAPQIVPALIKLFESGASKEKMELERVKLFIRTLLDRFSCQQETVRNMSPLLSPLDEEYLSQFGISWKILNHHIFDCVIYQDDLLINFIPSMEKMLKCPLILSDESDEQRKERERRETSSTDIPLGALELAQSFRVFHKLMITSREIFKKANAQITLISQQQTIINYVNFFIHFIANKAKGELLEEDLEFFKSQRRMIRNCTSKRHFRRLGDLLTKGDDTDQCSMGNDNDDGTDSEADAAEFTKRLHEIVDEGRTASICIDENGKVAPSMECKDCSMRHCSCDECRISHIIICGLLSQDDDLTTTLIWSQSSTDISENEEDNNAQQESAEKNQPNSSTSSSDQVAAAEHKPINRSLRFQVAKALFALHDPNNRKEIAWGDWEIPYDLSHDVEYDEHCLNDKKDVDDSKDANQTGSFFDSLLDENSKLCENDGFVEESEAIVAAIKDVAKQIGYDIQETVIGQARTRRFLFFFWDFYDLTKFGFDLNRELKAQIKTHLSTLFKSKTSNANENNNKEAEKNLTGGETKPVEKCKTVEKISEPPQTSSSSAKADQSSKTTISNGNNSHKVASNRCKAKKLAKTSTDVCSTEEEETESDSECSSPSLAGTADWSQIKLVNDAVLDSKTLEQYCTKSPLSEADRRMLKEALSKKQTIGGLALDLFGKKALERPQSTTKTQSIPSVTKIIRKLKATADKCDGIASNVIAITPKPLAASAKERLLLQMKEAEKRAKEQLIKNPSKTYDGEQWTTNDGFKVPSVGKVKKCAAKEWSKLEDVYNNKADVKANAHDYTRNCKRIDNKAGEQSLKSVTNKKMSTGNKCAKESTLQTNCVSGAQKEARTATRADKEKTDKMRVKQNTLKQCNSSKAVIDSCKMQQSATDKKDFETSPQKTIDPSSLSKTLDFNVDLNEFGLHSLSTEMAKKLGEGGKWNKLIAQAVGVGVNKMALSGKLEYKCENMKVPSNCESKEEVIGCHSDNDIDGFIDDDEDGDDEDEEKPTERTASGSRRDTRGHCDCCYCEMFGHTATESAKAGRVPQIRERLRLKLKRRNGQEAKSESQSKNRSSCADKQNSFKSDDKTETKSEETRTNVDLKPVTVADAPIDEILDYINEKDNALAQAAATKAAKRARQKQRKQEEKERLELERKKQEESRKAQEAEALRMKKEKQAAQQAARREKALKAEERRRKAAEDRARAQKRQKELLRQQQLAKEQKRAHKLQAEREAIVKKEVTDKTTPVDGEWQEQSVSERHHEQRQLETMSQRTCLQKQPNDQLSKKSHSISSSPLPNTHDNRPPSAPSAVTLPQTPLQRPLTSFSEFKQKTASSFASSSHQPSRSPLQNASSLSSKANVVTPTTTVSYMKQLKTHSTPLKSSTLPLSADNAQFDLPPSVSVDGHNRYSPSTIQYHRNQQSHLNHFHNQPLKNSLNMQFNSDINSSQQLSADFDCSLFNPTAVLRSCGPISSAPSQCTSKIYEGSFAATTLLNQMQSDAFDARSTNNTTSLLQTNNVIATPQLSPMHYYNDDNINSFNNTIPCFATTSSQSTIQPSLNQTALFVNNTAADMHTNVAGQRHQYQPSYSNNFSSDGFFSILNNNNKCMETPCSSSSSPSPSSSSICSISAQSFDRLPPYNGAPIGAKTFGCTTTTANTISQGGIRNCSERNVLRLGADCSSGECSSLAHNISNNASSRSKPSVNQDSYWSSTSSLFQNNHPFPIITQSLINPQSTATKNASHLTNDQKMNVGADPLGAAMKCCETLPNRTPFMTTSTTAVPAANPLATYESETKMLAAVVEQESAFIPVPQNPIIFEPSDPRLAAAVASMKFDPHETFKPRPETELQFLDPFEQEIEHFKRVMWVEKERSANRARAPLCELHKLEPENEENAVFHFDPLV</sequence>
<evidence type="ECO:0000313" key="4">
    <source>
        <dbReference type="WBParaSite" id="ASIM_0001294701-mRNA-1"/>
    </source>
</evidence>
<feature type="region of interest" description="Disordered" evidence="1">
    <location>
        <begin position="1294"/>
        <end position="1337"/>
    </location>
</feature>
<feature type="compositionally biased region" description="Acidic residues" evidence="1">
    <location>
        <begin position="840"/>
        <end position="850"/>
    </location>
</feature>
<dbReference type="EMBL" id="UYRR01031184">
    <property type="protein sequence ID" value="VDK47322.1"/>
    <property type="molecule type" value="Genomic_DNA"/>
</dbReference>
<evidence type="ECO:0000256" key="1">
    <source>
        <dbReference type="SAM" id="MobiDB-lite"/>
    </source>
</evidence>
<dbReference type="WBParaSite" id="ASIM_0001294701-mRNA-1">
    <property type="protein sequence ID" value="ASIM_0001294701-mRNA-1"/>
    <property type="gene ID" value="ASIM_0001294701"/>
</dbReference>
<feature type="region of interest" description="Disordered" evidence="1">
    <location>
        <begin position="1567"/>
        <end position="1597"/>
    </location>
</feature>
<feature type="compositionally biased region" description="Low complexity" evidence="1">
    <location>
        <begin position="1572"/>
        <end position="1584"/>
    </location>
</feature>
<reference evidence="2 3" key="2">
    <citation type="submission" date="2018-11" db="EMBL/GenBank/DDBJ databases">
        <authorList>
            <consortium name="Pathogen Informatics"/>
        </authorList>
    </citation>
    <scope>NUCLEOTIDE SEQUENCE [LARGE SCALE GENOMIC DNA]</scope>
</reference>
<dbReference type="PANTHER" id="PTHR15109">
    <property type="entry name" value="AGAP004327-PA"/>
    <property type="match status" value="1"/>
</dbReference>
<feature type="compositionally biased region" description="Polar residues" evidence="1">
    <location>
        <begin position="577"/>
        <end position="597"/>
    </location>
</feature>
<feature type="compositionally biased region" description="Basic and acidic residues" evidence="1">
    <location>
        <begin position="780"/>
        <end position="792"/>
    </location>
</feature>
<feature type="region of interest" description="Disordered" evidence="1">
    <location>
        <begin position="1369"/>
        <end position="1552"/>
    </location>
</feature>
<name>A0A158PNV3_ANISI</name>
<feature type="compositionally biased region" description="Basic and acidic residues" evidence="1">
    <location>
        <begin position="1467"/>
        <end position="1481"/>
    </location>
</feature>
<keyword evidence="3" id="KW-1185">Reference proteome</keyword>
<feature type="region of interest" description="Disordered" evidence="1">
    <location>
        <begin position="760"/>
        <end position="858"/>
    </location>
</feature>
<dbReference type="PANTHER" id="PTHR15109:SF4">
    <property type="entry name" value="FAM193 C-TERMINAL DOMAIN-CONTAINING PROTEIN"/>
    <property type="match status" value="1"/>
</dbReference>
<feature type="compositionally biased region" description="Polar residues" evidence="1">
    <location>
        <begin position="1310"/>
        <end position="1322"/>
    </location>
</feature>
<protein>
    <submittedName>
        <fullName evidence="4">RING-type domain-containing protein</fullName>
    </submittedName>
</protein>
<dbReference type="Proteomes" id="UP000267096">
    <property type="component" value="Unassembled WGS sequence"/>
</dbReference>
<feature type="compositionally biased region" description="Acidic residues" evidence="1">
    <location>
        <begin position="1228"/>
        <end position="1246"/>
    </location>
</feature>
<feature type="compositionally biased region" description="Basic and acidic residues" evidence="1">
    <location>
        <begin position="1382"/>
        <end position="1452"/>
    </location>
</feature>
<feature type="compositionally biased region" description="Low complexity" evidence="1">
    <location>
        <begin position="796"/>
        <end position="810"/>
    </location>
</feature>
<feature type="compositionally biased region" description="Basic and acidic residues" evidence="1">
    <location>
        <begin position="1495"/>
        <end position="1504"/>
    </location>
</feature>
<reference evidence="4" key="1">
    <citation type="submission" date="2016-04" db="UniProtKB">
        <authorList>
            <consortium name="WormBaseParasite"/>
        </authorList>
    </citation>
    <scope>IDENTIFICATION</scope>
</reference>
<feature type="region of interest" description="Disordered" evidence="1">
    <location>
        <begin position="567"/>
        <end position="602"/>
    </location>
</feature>
<feature type="compositionally biased region" description="Polar residues" evidence="1">
    <location>
        <begin position="1585"/>
        <end position="1597"/>
    </location>
</feature>
<organism evidence="4">
    <name type="scientific">Anisakis simplex</name>
    <name type="common">Herring worm</name>
    <dbReference type="NCBI Taxonomy" id="6269"/>
    <lineage>
        <taxon>Eukaryota</taxon>
        <taxon>Metazoa</taxon>
        <taxon>Ecdysozoa</taxon>
        <taxon>Nematoda</taxon>
        <taxon>Chromadorea</taxon>
        <taxon>Rhabditida</taxon>
        <taxon>Spirurina</taxon>
        <taxon>Ascaridomorpha</taxon>
        <taxon>Ascaridoidea</taxon>
        <taxon>Anisakidae</taxon>
        <taxon>Anisakis</taxon>
        <taxon>Anisakis simplex complex</taxon>
    </lineage>
</organism>